<evidence type="ECO:0000259" key="2">
    <source>
        <dbReference type="Pfam" id="PF00535"/>
    </source>
</evidence>
<protein>
    <submittedName>
        <fullName evidence="3">Glycosyltransferase involved in cell wall bisynthesis</fullName>
    </submittedName>
</protein>
<proteinExistence type="predicted"/>
<evidence type="ECO:0000313" key="4">
    <source>
        <dbReference type="Proteomes" id="UP000181870"/>
    </source>
</evidence>
<keyword evidence="1" id="KW-0812">Transmembrane</keyword>
<dbReference type="InterPro" id="IPR001173">
    <property type="entry name" value="Glyco_trans_2-like"/>
</dbReference>
<dbReference type="InterPro" id="IPR029044">
    <property type="entry name" value="Nucleotide-diphossugar_trans"/>
</dbReference>
<dbReference type="Pfam" id="PF00535">
    <property type="entry name" value="Glycos_transf_2"/>
    <property type="match status" value="1"/>
</dbReference>
<feature type="domain" description="Glycosyltransferase 2-like" evidence="2">
    <location>
        <begin position="3"/>
        <end position="104"/>
    </location>
</feature>
<dbReference type="AlphaFoldDB" id="A0A1G8BWV3"/>
<keyword evidence="1" id="KW-1133">Transmembrane helix</keyword>
<dbReference type="PANTHER" id="PTHR43685:SF2">
    <property type="entry name" value="GLYCOSYLTRANSFERASE 2-LIKE DOMAIN-CONTAINING PROTEIN"/>
    <property type="match status" value="1"/>
</dbReference>
<keyword evidence="3" id="KW-0808">Transferase</keyword>
<gene>
    <name evidence="3" type="ORF">SAMN05192582_100510</name>
</gene>
<evidence type="ECO:0000256" key="1">
    <source>
        <dbReference type="SAM" id="Phobius"/>
    </source>
</evidence>
<feature type="transmembrane region" description="Helical" evidence="1">
    <location>
        <begin position="285"/>
        <end position="305"/>
    </location>
</feature>
<sequence>MISFIIIGRNEGERLRQCFHSVLHVINTDHITEYDIVYVDSQSTDGSVELAQSFRCIKTILITGECNAAVARNIGAKEADGDILFFIDGDMEIQPGFLPTILKSEREMIYPFISGIFIDYVYNTKQELLYKNQRIPSQDGGRYEAIVGGLFLIEKAYWVRFNGMDTRQKRSQDYDLGLRMAREGTLLFRKDQLLAKHHMVSYGMRTDNVSNIKYTALLFRKHWNNKYYIPTFVKQQYTTILLFWSLIVAYFSWWFFCLYGVVLVYKIKKQISVNKIGVFTQLKSLISRDILFYCFLLFFWPNQILEKYEIR</sequence>
<dbReference type="Proteomes" id="UP000181870">
    <property type="component" value="Unassembled WGS sequence"/>
</dbReference>
<dbReference type="SUPFAM" id="SSF53448">
    <property type="entry name" value="Nucleotide-diphospho-sugar transferases"/>
    <property type="match status" value="1"/>
</dbReference>
<dbReference type="GO" id="GO:0016740">
    <property type="term" value="F:transferase activity"/>
    <property type="evidence" value="ECO:0007669"/>
    <property type="project" value="UniProtKB-KW"/>
</dbReference>
<dbReference type="RefSeq" id="WP_074635996.1">
    <property type="nucleotide sequence ID" value="NZ_FNDO01000005.1"/>
</dbReference>
<keyword evidence="1" id="KW-0472">Membrane</keyword>
<accession>A0A1G8BWV3</accession>
<dbReference type="Gene3D" id="3.90.550.10">
    <property type="entry name" value="Spore Coat Polysaccharide Biosynthesis Protein SpsA, Chain A"/>
    <property type="match status" value="1"/>
</dbReference>
<name>A0A1G8BWV3_BACOV</name>
<dbReference type="InterPro" id="IPR050834">
    <property type="entry name" value="Glycosyltransf_2"/>
</dbReference>
<dbReference type="EMBL" id="FNDO01000005">
    <property type="protein sequence ID" value="SDH37549.1"/>
    <property type="molecule type" value="Genomic_DNA"/>
</dbReference>
<dbReference type="PANTHER" id="PTHR43685">
    <property type="entry name" value="GLYCOSYLTRANSFERASE"/>
    <property type="match status" value="1"/>
</dbReference>
<feature type="transmembrane region" description="Helical" evidence="1">
    <location>
        <begin position="241"/>
        <end position="265"/>
    </location>
</feature>
<evidence type="ECO:0000313" key="3">
    <source>
        <dbReference type="EMBL" id="SDH37549.1"/>
    </source>
</evidence>
<organism evidence="3 4">
    <name type="scientific">Bacteroides ovatus</name>
    <dbReference type="NCBI Taxonomy" id="28116"/>
    <lineage>
        <taxon>Bacteria</taxon>
        <taxon>Pseudomonadati</taxon>
        <taxon>Bacteroidota</taxon>
        <taxon>Bacteroidia</taxon>
        <taxon>Bacteroidales</taxon>
        <taxon>Bacteroidaceae</taxon>
        <taxon>Bacteroides</taxon>
    </lineage>
</organism>
<reference evidence="3 4" key="1">
    <citation type="submission" date="2016-10" db="EMBL/GenBank/DDBJ databases">
        <authorList>
            <person name="de Groot N.N."/>
        </authorList>
    </citation>
    <scope>NUCLEOTIDE SEQUENCE [LARGE SCALE GENOMIC DNA]</scope>
    <source>
        <strain evidence="3 4">NLAE-zl-C57</strain>
    </source>
</reference>